<dbReference type="InterPro" id="IPR007115">
    <property type="entry name" value="6-PTP_synth/QueD"/>
</dbReference>
<dbReference type="EMBL" id="FQUO01000004">
    <property type="protein sequence ID" value="SHE99710.1"/>
    <property type="molecule type" value="Genomic_DNA"/>
</dbReference>
<feature type="active site" description="Charge relay system" evidence="10">
    <location>
        <position position="107"/>
    </location>
</feature>
<dbReference type="AlphaFoldDB" id="A0A1M4Y205"/>
<keyword evidence="7 9" id="KW-0456">Lyase</keyword>
<evidence type="ECO:0000256" key="9">
    <source>
        <dbReference type="PIRNR" id="PIRNR006113"/>
    </source>
</evidence>
<dbReference type="NCBIfam" id="TIGR03367">
    <property type="entry name" value="queuosine_QueD"/>
    <property type="match status" value="1"/>
</dbReference>
<evidence type="ECO:0000256" key="4">
    <source>
        <dbReference type="ARBA" id="ARBA00022723"/>
    </source>
</evidence>
<dbReference type="GO" id="GO:0008616">
    <property type="term" value="P:tRNA queuosine(34) biosynthetic process"/>
    <property type="evidence" value="ECO:0007669"/>
    <property type="project" value="UniProtKB-KW"/>
</dbReference>
<sequence length="118" mass="13654">MEIYKEFSFDSAHFLPNVPEGHKCKNMHGHTYKLKVFVAGEVHPHYGWIMDFKELKDAIAPLIDQLDHKLINDIPGLENPTAENITIWIWNRLNPLVPQLSRIELYETPTTGVIYNGK</sequence>
<gene>
    <name evidence="12" type="ORF">SAMN05444008_104123</name>
</gene>
<dbReference type="GO" id="GO:0070497">
    <property type="term" value="F:6-carboxytetrahydropterin synthase activity"/>
    <property type="evidence" value="ECO:0007669"/>
    <property type="project" value="UniProtKB-EC"/>
</dbReference>
<feature type="active site" description="Proton acceptor" evidence="10">
    <location>
        <position position="24"/>
    </location>
</feature>
<feature type="active site" description="Charge relay system" evidence="10">
    <location>
        <position position="68"/>
    </location>
</feature>
<evidence type="ECO:0000256" key="10">
    <source>
        <dbReference type="PIRSR" id="PIRSR006113-1"/>
    </source>
</evidence>
<keyword evidence="13" id="KW-1185">Reference proteome</keyword>
<evidence type="ECO:0000256" key="2">
    <source>
        <dbReference type="ARBA" id="ARBA00008900"/>
    </source>
</evidence>
<dbReference type="Gene3D" id="3.30.479.10">
    <property type="entry name" value="6-pyruvoyl tetrahydropterin synthase/QueD"/>
    <property type="match status" value="1"/>
</dbReference>
<dbReference type="STRING" id="1302690.BUE76_14790"/>
<comment type="similarity">
    <text evidence="2 9">Belongs to the PTPS family. QueD subfamily.</text>
</comment>
<proteinExistence type="inferred from homology"/>
<comment type="pathway">
    <text evidence="1 9">Purine metabolism; 7-cyano-7-deazaguanine biosynthesis.</text>
</comment>
<dbReference type="PANTHER" id="PTHR12589:SF7">
    <property type="entry name" value="6-PYRUVOYL TETRAHYDROBIOPTERIN SYNTHASE"/>
    <property type="match status" value="1"/>
</dbReference>
<dbReference type="PANTHER" id="PTHR12589">
    <property type="entry name" value="PYRUVOYL TETRAHYDROBIOPTERIN SYNTHASE"/>
    <property type="match status" value="1"/>
</dbReference>
<evidence type="ECO:0000256" key="11">
    <source>
        <dbReference type="PIRSR" id="PIRSR006113-2"/>
    </source>
</evidence>
<dbReference type="PIRSF" id="PIRSF006113">
    <property type="entry name" value="PTP_synth"/>
    <property type="match status" value="1"/>
</dbReference>
<dbReference type="RefSeq" id="WP_073041237.1">
    <property type="nucleotide sequence ID" value="NZ_FQUO01000004.1"/>
</dbReference>
<protein>
    <recommendedName>
        <fullName evidence="3 9">6-carboxy-5,6,7,8-tetrahydropterin synthase</fullName>
        <ecNumber evidence="9">4.-.-.-</ecNumber>
    </recommendedName>
</protein>
<dbReference type="GO" id="GO:0046872">
    <property type="term" value="F:metal ion binding"/>
    <property type="evidence" value="ECO:0007669"/>
    <property type="project" value="UniProtKB-KW"/>
</dbReference>
<accession>A0A1M4Y205</accession>
<keyword evidence="5 9" id="KW-0671">Queuosine biosynthesis</keyword>
<dbReference type="OrthoDB" id="9804698at2"/>
<evidence type="ECO:0000313" key="12">
    <source>
        <dbReference type="EMBL" id="SHE99710.1"/>
    </source>
</evidence>
<evidence type="ECO:0000313" key="13">
    <source>
        <dbReference type="Proteomes" id="UP000184368"/>
    </source>
</evidence>
<feature type="binding site" evidence="11">
    <location>
        <position position="30"/>
    </location>
    <ligand>
        <name>Zn(2+)</name>
        <dbReference type="ChEBI" id="CHEBI:29105"/>
    </ligand>
</feature>
<dbReference type="InterPro" id="IPR038418">
    <property type="entry name" value="6-PTP_synth/QueD_sf"/>
</dbReference>
<keyword evidence="6 9" id="KW-0862">Zinc</keyword>
<evidence type="ECO:0000256" key="7">
    <source>
        <dbReference type="ARBA" id="ARBA00023239"/>
    </source>
</evidence>
<evidence type="ECO:0000256" key="6">
    <source>
        <dbReference type="ARBA" id="ARBA00022833"/>
    </source>
</evidence>
<name>A0A1M4Y205_9BACT</name>
<feature type="binding site" evidence="11">
    <location>
        <position position="28"/>
    </location>
    <ligand>
        <name>Zn(2+)</name>
        <dbReference type="ChEBI" id="CHEBI:29105"/>
    </ligand>
</feature>
<dbReference type="FunFam" id="3.30.479.10:FF:000001">
    <property type="entry name" value="6-carboxy-5,6,7,8-tetrahydropterin synthase"/>
    <property type="match status" value="1"/>
</dbReference>
<evidence type="ECO:0000256" key="8">
    <source>
        <dbReference type="ARBA" id="ARBA00048807"/>
    </source>
</evidence>
<feature type="binding site" evidence="11">
    <location>
        <position position="13"/>
    </location>
    <ligand>
        <name>Zn(2+)</name>
        <dbReference type="ChEBI" id="CHEBI:29105"/>
    </ligand>
</feature>
<dbReference type="EC" id="4.-.-.-" evidence="9"/>
<dbReference type="Pfam" id="PF01242">
    <property type="entry name" value="PTPS"/>
    <property type="match status" value="1"/>
</dbReference>
<evidence type="ECO:0000256" key="5">
    <source>
        <dbReference type="ARBA" id="ARBA00022785"/>
    </source>
</evidence>
<comment type="catalytic activity">
    <reaction evidence="8 9">
        <text>7,8-dihydroneopterin 3'-triphosphate + H2O = 6-carboxy-5,6,7,8-tetrahydropterin + triphosphate + acetaldehyde + 2 H(+)</text>
        <dbReference type="Rhea" id="RHEA:27966"/>
        <dbReference type="ChEBI" id="CHEBI:15343"/>
        <dbReference type="ChEBI" id="CHEBI:15377"/>
        <dbReference type="ChEBI" id="CHEBI:15378"/>
        <dbReference type="ChEBI" id="CHEBI:18036"/>
        <dbReference type="ChEBI" id="CHEBI:58462"/>
        <dbReference type="ChEBI" id="CHEBI:61032"/>
        <dbReference type="EC" id="4.1.2.50"/>
    </reaction>
</comment>
<dbReference type="SUPFAM" id="SSF55620">
    <property type="entry name" value="Tetrahydrobiopterin biosynthesis enzymes-like"/>
    <property type="match status" value="1"/>
</dbReference>
<reference evidence="12 13" key="1">
    <citation type="submission" date="2016-11" db="EMBL/GenBank/DDBJ databases">
        <authorList>
            <person name="Jaros S."/>
            <person name="Januszkiewicz K."/>
            <person name="Wedrychowicz H."/>
        </authorList>
    </citation>
    <scope>NUCLEOTIDE SEQUENCE [LARGE SCALE GENOMIC DNA]</scope>
    <source>
        <strain evidence="12 13">DSM 26897</strain>
    </source>
</reference>
<dbReference type="UniPathway" id="UPA00391"/>
<evidence type="ECO:0000256" key="1">
    <source>
        <dbReference type="ARBA" id="ARBA00005061"/>
    </source>
</evidence>
<keyword evidence="4 9" id="KW-0479">Metal-binding</keyword>
<dbReference type="Proteomes" id="UP000184368">
    <property type="component" value="Unassembled WGS sequence"/>
</dbReference>
<organism evidence="12 13">
    <name type="scientific">Cnuella takakiae</name>
    <dbReference type="NCBI Taxonomy" id="1302690"/>
    <lineage>
        <taxon>Bacteria</taxon>
        <taxon>Pseudomonadati</taxon>
        <taxon>Bacteroidota</taxon>
        <taxon>Chitinophagia</taxon>
        <taxon>Chitinophagales</taxon>
        <taxon>Chitinophagaceae</taxon>
        <taxon>Cnuella</taxon>
    </lineage>
</organism>
<comment type="cofactor">
    <cofactor evidence="9 11">
        <name>Zn(2+)</name>
        <dbReference type="ChEBI" id="CHEBI:29105"/>
    </cofactor>
    <text evidence="9 11">Binds 1 zinc ion per subunit.</text>
</comment>
<evidence type="ECO:0000256" key="3">
    <source>
        <dbReference type="ARBA" id="ARBA00018141"/>
    </source>
</evidence>